<dbReference type="EMBL" id="JOOZ01000083">
    <property type="protein sequence ID" value="OUL65117.1"/>
    <property type="molecule type" value="Genomic_DNA"/>
</dbReference>
<evidence type="ECO:0000313" key="1">
    <source>
        <dbReference type="EMBL" id="OUL65117.1"/>
    </source>
</evidence>
<organism evidence="1 2">
    <name type="scientific">Acetobacter senegalensis</name>
    <dbReference type="NCBI Taxonomy" id="446692"/>
    <lineage>
        <taxon>Bacteria</taxon>
        <taxon>Pseudomonadati</taxon>
        <taxon>Pseudomonadota</taxon>
        <taxon>Alphaproteobacteria</taxon>
        <taxon>Acetobacterales</taxon>
        <taxon>Acetobacteraceae</taxon>
        <taxon>Acetobacter</taxon>
    </lineage>
</organism>
<accession>A0A252EFC0</accession>
<comment type="caution">
    <text evidence="1">The sequence shown here is derived from an EMBL/GenBank/DDBJ whole genome shotgun (WGS) entry which is preliminary data.</text>
</comment>
<protein>
    <submittedName>
        <fullName evidence="1">Uncharacterized protein</fullName>
    </submittedName>
</protein>
<sequence>MARGGARPGAGRKKKVIAPEYSGPHIENYASLTPFAYWLAVLRDPLAPPSWRLMASDKLAPYMHARLAPKQSEMGQGELLLEDQSAEKSVFSALPAPMRH</sequence>
<dbReference type="AlphaFoldDB" id="A0A252EFC0"/>
<proteinExistence type="predicted"/>
<reference evidence="1 2" key="1">
    <citation type="submission" date="2014-06" db="EMBL/GenBank/DDBJ databases">
        <authorList>
            <person name="Ju J."/>
            <person name="Zhang J."/>
        </authorList>
    </citation>
    <scope>NUCLEOTIDE SEQUENCE [LARGE SCALE GENOMIC DNA]</scope>
    <source>
        <strain evidence="1">DmL_050</strain>
    </source>
</reference>
<gene>
    <name evidence="1" type="ORF">HK16_18870</name>
</gene>
<dbReference type="Proteomes" id="UP000195072">
    <property type="component" value="Unassembled WGS sequence"/>
</dbReference>
<dbReference type="RefSeq" id="WP_086898350.1">
    <property type="nucleotide sequence ID" value="NZ_JOOZ01000083.1"/>
</dbReference>
<evidence type="ECO:0000313" key="2">
    <source>
        <dbReference type="Proteomes" id="UP000195072"/>
    </source>
</evidence>
<name>A0A252EFC0_9PROT</name>